<keyword evidence="1" id="KW-0597">Phosphoprotein</keyword>
<name>A0A6M0IQP8_9BACT</name>
<dbReference type="RefSeq" id="WP_164043972.1">
    <property type="nucleotide sequence ID" value="NZ_JAAGNZ010000007.1"/>
</dbReference>
<dbReference type="GO" id="GO:0003677">
    <property type="term" value="F:DNA binding"/>
    <property type="evidence" value="ECO:0007669"/>
    <property type="project" value="InterPro"/>
</dbReference>
<evidence type="ECO:0000313" key="5">
    <source>
        <dbReference type="Proteomes" id="UP000477386"/>
    </source>
</evidence>
<dbReference type="EMBL" id="JAAGNZ010000007">
    <property type="protein sequence ID" value="NEU70660.1"/>
    <property type="molecule type" value="Genomic_DNA"/>
</dbReference>
<dbReference type="Gene3D" id="3.40.50.2300">
    <property type="match status" value="1"/>
</dbReference>
<organism evidence="4 5">
    <name type="scientific">Spirosoma agri</name>
    <dbReference type="NCBI Taxonomy" id="1987381"/>
    <lineage>
        <taxon>Bacteria</taxon>
        <taxon>Pseudomonadati</taxon>
        <taxon>Bacteroidota</taxon>
        <taxon>Cytophagia</taxon>
        <taxon>Cytophagales</taxon>
        <taxon>Cytophagaceae</taxon>
        <taxon>Spirosoma</taxon>
    </lineage>
</organism>
<accession>A0A6M0IQP8</accession>
<dbReference type="Pfam" id="PF04397">
    <property type="entry name" value="LytTR"/>
    <property type="match status" value="1"/>
</dbReference>
<evidence type="ECO:0000259" key="3">
    <source>
        <dbReference type="PROSITE" id="PS50930"/>
    </source>
</evidence>
<evidence type="ECO:0000313" key="4">
    <source>
        <dbReference type="EMBL" id="NEU70660.1"/>
    </source>
</evidence>
<dbReference type="Pfam" id="PF00072">
    <property type="entry name" value="Response_reg"/>
    <property type="match status" value="1"/>
</dbReference>
<dbReference type="InterPro" id="IPR001789">
    <property type="entry name" value="Sig_transdc_resp-reg_receiver"/>
</dbReference>
<dbReference type="PANTHER" id="PTHR37299:SF1">
    <property type="entry name" value="STAGE 0 SPORULATION PROTEIN A HOMOLOG"/>
    <property type="match status" value="1"/>
</dbReference>
<feature type="domain" description="Response regulatory" evidence="2">
    <location>
        <begin position="2"/>
        <end position="115"/>
    </location>
</feature>
<feature type="modified residue" description="4-aspartylphosphate" evidence="1">
    <location>
        <position position="55"/>
    </location>
</feature>
<dbReference type="Gene3D" id="2.40.50.1020">
    <property type="entry name" value="LytTr DNA-binding domain"/>
    <property type="match status" value="1"/>
</dbReference>
<dbReference type="SMART" id="SM00448">
    <property type="entry name" value="REC"/>
    <property type="match status" value="1"/>
</dbReference>
<dbReference type="GO" id="GO:0000156">
    <property type="term" value="F:phosphorelay response regulator activity"/>
    <property type="evidence" value="ECO:0007669"/>
    <property type="project" value="InterPro"/>
</dbReference>
<proteinExistence type="predicted"/>
<dbReference type="InterPro" id="IPR011006">
    <property type="entry name" value="CheY-like_superfamily"/>
</dbReference>
<keyword evidence="5" id="KW-1185">Reference proteome</keyword>
<sequence length="251" mass="29173">MTILILEDETKIVDELNQILNSLPVSLEVMTSLSSVEAAIHWLTHNEIPDLVLADILLIDGLSFEVFERLNLDIPVIYCTAYAEYALDSFASNVIDYIIKPVKAEKLNESFQKFFRINSLYNQYHLEENLKNASTKSLPIYQGNKIKLLQSSKICYIYRQRDLIYVQAKDMKYLLNRTLDKIEQELDSTEFYRANRRFLINRKSIVHIELLQARKLGVNLDPPIQEPVIISKAKASDFLRWMELEKPISPC</sequence>
<dbReference type="AlphaFoldDB" id="A0A6M0IQP8"/>
<evidence type="ECO:0000259" key="2">
    <source>
        <dbReference type="PROSITE" id="PS50110"/>
    </source>
</evidence>
<dbReference type="PANTHER" id="PTHR37299">
    <property type="entry name" value="TRANSCRIPTIONAL REGULATOR-RELATED"/>
    <property type="match status" value="1"/>
</dbReference>
<dbReference type="SUPFAM" id="SSF52172">
    <property type="entry name" value="CheY-like"/>
    <property type="match status" value="1"/>
</dbReference>
<dbReference type="PROSITE" id="PS50110">
    <property type="entry name" value="RESPONSE_REGULATORY"/>
    <property type="match status" value="1"/>
</dbReference>
<gene>
    <name evidence="4" type="ORF">GK091_27590</name>
</gene>
<evidence type="ECO:0000256" key="1">
    <source>
        <dbReference type="PROSITE-ProRule" id="PRU00169"/>
    </source>
</evidence>
<comment type="caution">
    <text evidence="4">The sequence shown here is derived from an EMBL/GenBank/DDBJ whole genome shotgun (WGS) entry which is preliminary data.</text>
</comment>
<dbReference type="SMART" id="SM00850">
    <property type="entry name" value="LytTR"/>
    <property type="match status" value="1"/>
</dbReference>
<dbReference type="InterPro" id="IPR046947">
    <property type="entry name" value="LytR-like"/>
</dbReference>
<dbReference type="InterPro" id="IPR007492">
    <property type="entry name" value="LytTR_DNA-bd_dom"/>
</dbReference>
<dbReference type="Proteomes" id="UP000477386">
    <property type="component" value="Unassembled WGS sequence"/>
</dbReference>
<dbReference type="PROSITE" id="PS50930">
    <property type="entry name" value="HTH_LYTTR"/>
    <property type="match status" value="1"/>
</dbReference>
<protein>
    <submittedName>
        <fullName evidence="4">Response regulator transcription factor</fullName>
    </submittedName>
</protein>
<reference evidence="4 5" key="1">
    <citation type="submission" date="2020-02" db="EMBL/GenBank/DDBJ databases">
        <title>Draft genome sequence of two Spirosoma agri KCTC 52727 and Spirosoma terrae KCTC 52035.</title>
        <authorList>
            <person name="Rojas J."/>
            <person name="Ambika Manirajan B."/>
            <person name="Ratering S."/>
            <person name="Suarez C."/>
            <person name="Schnell S."/>
        </authorList>
    </citation>
    <scope>NUCLEOTIDE SEQUENCE [LARGE SCALE GENOMIC DNA]</scope>
    <source>
        <strain evidence="4 5">KCTC 52727</strain>
    </source>
</reference>
<feature type="domain" description="HTH LytTR-type" evidence="3">
    <location>
        <begin position="138"/>
        <end position="209"/>
    </location>
</feature>